<evidence type="ECO:0000313" key="3">
    <source>
        <dbReference type="Proteomes" id="UP001291687"/>
    </source>
</evidence>
<reference evidence="2 3" key="1">
    <citation type="submission" date="2023-03" db="EMBL/GenBank/DDBJ databases">
        <title>Host association and intracellularity evolved multiple times independently in the Rickettsiales.</title>
        <authorList>
            <person name="Castelli M."/>
            <person name="Nardi T."/>
            <person name="Gammuto L."/>
            <person name="Bellinzona G."/>
            <person name="Sabaneyeva E."/>
            <person name="Potekhin A."/>
            <person name="Serra V."/>
            <person name="Petroni G."/>
            <person name="Sassera D."/>
        </authorList>
    </citation>
    <scope>NUCLEOTIDE SEQUENCE [LARGE SCALE GENOMIC DNA]</scope>
    <source>
        <strain evidence="2 3">Sr 2-6</strain>
    </source>
</reference>
<feature type="domain" description="N-acetyltransferase" evidence="1">
    <location>
        <begin position="122"/>
        <end position="253"/>
    </location>
</feature>
<protein>
    <submittedName>
        <fullName evidence="2">GNAT family N-acetyltransferase</fullName>
    </submittedName>
</protein>
<organism evidence="2 3">
    <name type="scientific">Candidatus Megaera venefica</name>
    <dbReference type="NCBI Taxonomy" id="2055910"/>
    <lineage>
        <taxon>Bacteria</taxon>
        <taxon>Pseudomonadati</taxon>
        <taxon>Pseudomonadota</taxon>
        <taxon>Alphaproteobacteria</taxon>
        <taxon>Rickettsiales</taxon>
        <taxon>Rickettsiaceae</taxon>
        <taxon>Candidatus Megaera</taxon>
    </lineage>
</organism>
<dbReference type="RefSeq" id="WP_322776171.1">
    <property type="nucleotide sequence ID" value="NZ_JARJFB010000008.1"/>
</dbReference>
<evidence type="ECO:0000313" key="2">
    <source>
        <dbReference type="EMBL" id="MEA0970269.1"/>
    </source>
</evidence>
<dbReference type="SUPFAM" id="SSF55729">
    <property type="entry name" value="Acyl-CoA N-acyltransferases (Nat)"/>
    <property type="match status" value="1"/>
</dbReference>
<dbReference type="InterPro" id="IPR000182">
    <property type="entry name" value="GNAT_dom"/>
</dbReference>
<proteinExistence type="predicted"/>
<dbReference type="Gene3D" id="3.40.630.30">
    <property type="match status" value="1"/>
</dbReference>
<dbReference type="CDD" id="cd04301">
    <property type="entry name" value="NAT_SF"/>
    <property type="match status" value="1"/>
</dbReference>
<keyword evidence="3" id="KW-1185">Reference proteome</keyword>
<accession>A0ABU5NAT5</accession>
<sequence length="253" mass="28883">MTNVINLFHQAEDYFFSGISQKCIDFDRVAKAYMTEVPIASLNPVYIKTKCDITEIIRKSHVFFPGDHPFEIILPKEFCTSNIKKTLKKLDHVQIAKSTPMVVSLIENVDYGDNDNNKDFIIRLDQSLKDWMVPMISAFESTLEMTFLYSKTHKNALTQGYRFKHFCLYIDKQPISSITLSIQGNSARIDDVGTIPLYQNKGYATKLIKHALCEAKKLGLSYCFLEASDSGLSIYKKLGFCPLLKNNIYSKQS</sequence>
<dbReference type="InterPro" id="IPR016181">
    <property type="entry name" value="Acyl_CoA_acyltransferase"/>
</dbReference>
<evidence type="ECO:0000259" key="1">
    <source>
        <dbReference type="PROSITE" id="PS51186"/>
    </source>
</evidence>
<dbReference type="Pfam" id="PF00583">
    <property type="entry name" value="Acetyltransf_1"/>
    <property type="match status" value="1"/>
</dbReference>
<dbReference type="EMBL" id="JARJFB010000008">
    <property type="protein sequence ID" value="MEA0970269.1"/>
    <property type="molecule type" value="Genomic_DNA"/>
</dbReference>
<comment type="caution">
    <text evidence="2">The sequence shown here is derived from an EMBL/GenBank/DDBJ whole genome shotgun (WGS) entry which is preliminary data.</text>
</comment>
<dbReference type="PROSITE" id="PS51186">
    <property type="entry name" value="GNAT"/>
    <property type="match status" value="1"/>
</dbReference>
<name>A0ABU5NAT5_9RICK</name>
<dbReference type="Proteomes" id="UP001291687">
    <property type="component" value="Unassembled WGS sequence"/>
</dbReference>
<gene>
    <name evidence="2" type="ORF">Megvenef_00227</name>
</gene>